<feature type="transmembrane region" description="Helical" evidence="6">
    <location>
        <begin position="109"/>
        <end position="131"/>
    </location>
</feature>
<comment type="similarity">
    <text evidence="2">Belongs to the TMEM86 family.</text>
</comment>
<comment type="subcellular location">
    <subcellularLocation>
        <location evidence="1">Membrane</location>
        <topology evidence="1">Multi-pass membrane protein</topology>
    </subcellularLocation>
</comment>
<dbReference type="Pfam" id="PF07947">
    <property type="entry name" value="YhhN"/>
    <property type="match status" value="1"/>
</dbReference>
<protein>
    <recommendedName>
        <fullName evidence="9">YhhN-like protein</fullName>
    </recommendedName>
</protein>
<organism evidence="7 8">
    <name type="scientific">Maribacter arenosus</name>
    <dbReference type="NCBI Taxonomy" id="1854708"/>
    <lineage>
        <taxon>Bacteria</taxon>
        <taxon>Pseudomonadati</taxon>
        <taxon>Bacteroidota</taxon>
        <taxon>Flavobacteriia</taxon>
        <taxon>Flavobacteriales</taxon>
        <taxon>Flavobacteriaceae</taxon>
        <taxon>Maribacter</taxon>
    </lineage>
</organism>
<name>A0ABR7VC21_9FLAO</name>
<feature type="transmembrane region" description="Helical" evidence="6">
    <location>
        <begin position="55"/>
        <end position="76"/>
    </location>
</feature>
<dbReference type="PANTHER" id="PTHR31885">
    <property type="entry name" value="GH04784P"/>
    <property type="match status" value="1"/>
</dbReference>
<feature type="transmembrane region" description="Helical" evidence="6">
    <location>
        <begin position="137"/>
        <end position="157"/>
    </location>
</feature>
<keyword evidence="3 6" id="KW-0812">Transmembrane</keyword>
<accession>A0ABR7VC21</accession>
<feature type="transmembrane region" description="Helical" evidence="6">
    <location>
        <begin position="82"/>
        <end position="102"/>
    </location>
</feature>
<sequence length="220" mass="24740">MDNFWPKYWFSILVLVQIFTGIVASVTDIFLFKISVAALGSIALLLVYRGELLKIIDVWIIILAFVCSMIGDYFLSHMLGDTTFFIIGISFYLLAHIGYLIFSLLNGAIYWKGTIGLTLVFLVFFYLALYPTLDDKTLAFMVLFYLLVSCASLGAALGIKAIPAVKWPYVFGIILILFSDTIISLKEFVAYDSFNFLILPTYYMAQIAITIALFNKSKVA</sequence>
<keyword evidence="4 6" id="KW-1133">Transmembrane helix</keyword>
<evidence type="ECO:0000256" key="3">
    <source>
        <dbReference type="ARBA" id="ARBA00022692"/>
    </source>
</evidence>
<evidence type="ECO:0008006" key="9">
    <source>
        <dbReference type="Google" id="ProtNLM"/>
    </source>
</evidence>
<evidence type="ECO:0000256" key="5">
    <source>
        <dbReference type="ARBA" id="ARBA00023136"/>
    </source>
</evidence>
<dbReference type="EMBL" id="JABTCG010000001">
    <property type="protein sequence ID" value="MBD0849614.1"/>
    <property type="molecule type" value="Genomic_DNA"/>
</dbReference>
<feature type="transmembrane region" description="Helical" evidence="6">
    <location>
        <begin position="194"/>
        <end position="214"/>
    </location>
</feature>
<evidence type="ECO:0000313" key="7">
    <source>
        <dbReference type="EMBL" id="MBD0849614.1"/>
    </source>
</evidence>
<dbReference type="Proteomes" id="UP000598350">
    <property type="component" value="Unassembled WGS sequence"/>
</dbReference>
<dbReference type="PANTHER" id="PTHR31885:SF6">
    <property type="entry name" value="GH04784P"/>
    <property type="match status" value="1"/>
</dbReference>
<keyword evidence="5 6" id="KW-0472">Membrane</keyword>
<proteinExistence type="inferred from homology"/>
<evidence type="ECO:0000256" key="1">
    <source>
        <dbReference type="ARBA" id="ARBA00004141"/>
    </source>
</evidence>
<reference evidence="7 8" key="1">
    <citation type="submission" date="2020-05" db="EMBL/GenBank/DDBJ databases">
        <title>The draft genome sequence of Maribacter arenosus CAU 1321.</title>
        <authorList>
            <person name="Mu L."/>
        </authorList>
    </citation>
    <scope>NUCLEOTIDE SEQUENCE [LARGE SCALE GENOMIC DNA]</scope>
    <source>
        <strain evidence="7 8">CAU 1321</strain>
    </source>
</reference>
<evidence type="ECO:0000256" key="2">
    <source>
        <dbReference type="ARBA" id="ARBA00007375"/>
    </source>
</evidence>
<dbReference type="InterPro" id="IPR012506">
    <property type="entry name" value="TMEM86B-like"/>
</dbReference>
<keyword evidence="8" id="KW-1185">Reference proteome</keyword>
<feature type="transmembrane region" description="Helical" evidence="6">
    <location>
        <begin position="169"/>
        <end position="188"/>
    </location>
</feature>
<gene>
    <name evidence="7" type="ORF">HPE63_02950</name>
</gene>
<evidence type="ECO:0000256" key="6">
    <source>
        <dbReference type="SAM" id="Phobius"/>
    </source>
</evidence>
<dbReference type="RefSeq" id="WP_188312730.1">
    <property type="nucleotide sequence ID" value="NZ_JABTCG010000001.1"/>
</dbReference>
<evidence type="ECO:0000256" key="4">
    <source>
        <dbReference type="ARBA" id="ARBA00022989"/>
    </source>
</evidence>
<feature type="transmembrane region" description="Helical" evidence="6">
    <location>
        <begin position="7"/>
        <end position="24"/>
    </location>
</feature>
<comment type="caution">
    <text evidence="7">The sequence shown here is derived from an EMBL/GenBank/DDBJ whole genome shotgun (WGS) entry which is preliminary data.</text>
</comment>
<feature type="transmembrane region" description="Helical" evidence="6">
    <location>
        <begin position="30"/>
        <end position="48"/>
    </location>
</feature>
<evidence type="ECO:0000313" key="8">
    <source>
        <dbReference type="Proteomes" id="UP000598350"/>
    </source>
</evidence>